<dbReference type="PROSITE" id="PS00139">
    <property type="entry name" value="THIOL_PROTEASE_CYS"/>
    <property type="match status" value="1"/>
</dbReference>
<accession>A0AA36CL83</accession>
<dbReference type="PANTHER" id="PTHR12411">
    <property type="entry name" value="CYSTEINE PROTEASE FAMILY C1-RELATED"/>
    <property type="match status" value="1"/>
</dbReference>
<proteinExistence type="inferred from homology"/>
<reference evidence="10" key="1">
    <citation type="submission" date="2023-06" db="EMBL/GenBank/DDBJ databases">
        <authorList>
            <person name="Delattre M."/>
        </authorList>
    </citation>
    <scope>NUCLEOTIDE SEQUENCE</scope>
    <source>
        <strain evidence="10">AF72</strain>
    </source>
</reference>
<dbReference type="AlphaFoldDB" id="A0AA36CL83"/>
<keyword evidence="5" id="KW-0865">Zymogen</keyword>
<evidence type="ECO:0000259" key="8">
    <source>
        <dbReference type="SMART" id="SM00645"/>
    </source>
</evidence>
<keyword evidence="7" id="KW-0732">Signal</keyword>
<evidence type="ECO:0000256" key="4">
    <source>
        <dbReference type="ARBA" id="ARBA00022807"/>
    </source>
</evidence>
<protein>
    <submittedName>
        <fullName evidence="10">Uncharacterized protein</fullName>
    </submittedName>
</protein>
<dbReference type="InterPro" id="IPR000668">
    <property type="entry name" value="Peptidase_C1A_C"/>
</dbReference>
<keyword evidence="11" id="KW-1185">Reference proteome</keyword>
<dbReference type="InterPro" id="IPR025660">
    <property type="entry name" value="Pept_his_AS"/>
</dbReference>
<evidence type="ECO:0000313" key="11">
    <source>
        <dbReference type="Proteomes" id="UP001177023"/>
    </source>
</evidence>
<evidence type="ECO:0000256" key="2">
    <source>
        <dbReference type="ARBA" id="ARBA00022670"/>
    </source>
</evidence>
<dbReference type="InterPro" id="IPR013201">
    <property type="entry name" value="Prot_inhib_I29"/>
</dbReference>
<keyword evidence="2" id="KW-0645">Protease</keyword>
<dbReference type="PROSITE" id="PS00639">
    <property type="entry name" value="THIOL_PROTEASE_HIS"/>
    <property type="match status" value="1"/>
</dbReference>
<dbReference type="PRINTS" id="PR00705">
    <property type="entry name" value="PAPAIN"/>
</dbReference>
<dbReference type="SMART" id="SM00848">
    <property type="entry name" value="Inhibitor_I29"/>
    <property type="match status" value="1"/>
</dbReference>
<feature type="signal peptide" evidence="7">
    <location>
        <begin position="1"/>
        <end position="20"/>
    </location>
</feature>
<evidence type="ECO:0000256" key="3">
    <source>
        <dbReference type="ARBA" id="ARBA00022801"/>
    </source>
</evidence>
<evidence type="ECO:0000259" key="9">
    <source>
        <dbReference type="SMART" id="SM00848"/>
    </source>
</evidence>
<dbReference type="SMART" id="SM00645">
    <property type="entry name" value="Pept_C1"/>
    <property type="match status" value="1"/>
</dbReference>
<gene>
    <name evidence="10" type="ORF">MSPICULIGERA_LOCUS9055</name>
</gene>
<keyword evidence="6" id="KW-1015">Disulfide bond</keyword>
<dbReference type="Gene3D" id="3.90.70.10">
    <property type="entry name" value="Cysteine proteinases"/>
    <property type="match status" value="1"/>
</dbReference>
<organism evidence="10 11">
    <name type="scientific">Mesorhabditis spiculigera</name>
    <dbReference type="NCBI Taxonomy" id="96644"/>
    <lineage>
        <taxon>Eukaryota</taxon>
        <taxon>Metazoa</taxon>
        <taxon>Ecdysozoa</taxon>
        <taxon>Nematoda</taxon>
        <taxon>Chromadorea</taxon>
        <taxon>Rhabditida</taxon>
        <taxon>Rhabditina</taxon>
        <taxon>Rhabditomorpha</taxon>
        <taxon>Rhabditoidea</taxon>
        <taxon>Rhabditidae</taxon>
        <taxon>Mesorhabditinae</taxon>
        <taxon>Mesorhabditis</taxon>
    </lineage>
</organism>
<feature type="non-terminal residue" evidence="10">
    <location>
        <position position="341"/>
    </location>
</feature>
<name>A0AA36CL83_9BILA</name>
<dbReference type="InterPro" id="IPR038765">
    <property type="entry name" value="Papain-like_cys_pep_sf"/>
</dbReference>
<dbReference type="InterPro" id="IPR039417">
    <property type="entry name" value="Peptidase_C1A_papain-like"/>
</dbReference>
<keyword evidence="4" id="KW-0788">Thiol protease</keyword>
<comment type="similarity">
    <text evidence="1">Belongs to the peptidase C1 family.</text>
</comment>
<evidence type="ECO:0000256" key="6">
    <source>
        <dbReference type="ARBA" id="ARBA00023157"/>
    </source>
</evidence>
<dbReference type="CDD" id="cd02248">
    <property type="entry name" value="Peptidase_C1A"/>
    <property type="match status" value="1"/>
</dbReference>
<evidence type="ECO:0000256" key="1">
    <source>
        <dbReference type="ARBA" id="ARBA00008455"/>
    </source>
</evidence>
<dbReference type="Pfam" id="PF08246">
    <property type="entry name" value="Inhibitor_I29"/>
    <property type="match status" value="1"/>
</dbReference>
<evidence type="ECO:0000256" key="5">
    <source>
        <dbReference type="ARBA" id="ARBA00023145"/>
    </source>
</evidence>
<dbReference type="SUPFAM" id="SSF54001">
    <property type="entry name" value="Cysteine proteinases"/>
    <property type="match status" value="1"/>
</dbReference>
<dbReference type="GO" id="GO:0006508">
    <property type="term" value="P:proteolysis"/>
    <property type="evidence" value="ECO:0007669"/>
    <property type="project" value="UniProtKB-KW"/>
</dbReference>
<dbReference type="GO" id="GO:0008234">
    <property type="term" value="F:cysteine-type peptidase activity"/>
    <property type="evidence" value="ECO:0007669"/>
    <property type="project" value="UniProtKB-KW"/>
</dbReference>
<evidence type="ECO:0000256" key="7">
    <source>
        <dbReference type="SAM" id="SignalP"/>
    </source>
</evidence>
<dbReference type="EMBL" id="CATQJA010002419">
    <property type="protein sequence ID" value="CAJ0570618.1"/>
    <property type="molecule type" value="Genomic_DNA"/>
</dbReference>
<dbReference type="InterPro" id="IPR025661">
    <property type="entry name" value="Pept_asp_AS"/>
</dbReference>
<comment type="caution">
    <text evidence="10">The sequence shown here is derived from an EMBL/GenBank/DDBJ whole genome shotgun (WGS) entry which is preliminary data.</text>
</comment>
<dbReference type="PROSITE" id="PS00640">
    <property type="entry name" value="THIOL_PROTEASE_ASN"/>
    <property type="match status" value="1"/>
</dbReference>
<feature type="domain" description="Peptidase C1A papain C-terminal" evidence="8">
    <location>
        <begin position="119"/>
        <end position="329"/>
    </location>
</feature>
<dbReference type="InterPro" id="IPR000169">
    <property type="entry name" value="Pept_cys_AS"/>
</dbReference>
<dbReference type="Proteomes" id="UP001177023">
    <property type="component" value="Unassembled WGS sequence"/>
</dbReference>
<dbReference type="Pfam" id="PF00112">
    <property type="entry name" value="Peptidase_C1"/>
    <property type="match status" value="1"/>
</dbReference>
<feature type="chain" id="PRO_5041415541" evidence="7">
    <location>
        <begin position="21"/>
        <end position="341"/>
    </location>
</feature>
<evidence type="ECO:0000313" key="10">
    <source>
        <dbReference type="EMBL" id="CAJ0570618.1"/>
    </source>
</evidence>
<sequence length="341" mass="38681">MAGAKFLLVLLYLFFKSSRSSLLDRNLDISHEFELFIKNYNRSYENDAEELKIRKKYFAQNLLNLAISNVTEKEGGAIYGITSFMDWSQEEKKAILLDPKSMPEKNCTWVYQNSGNSMKNSNVDWRNTGAVNDVRNQGQCGSCWAFAVTAAVEVQENYWSDRTGSKRIAYSEQYLIDCTDAGSCKGGRPQKALEQIKKKGFVRQSELPYDAKKEECPLHLHFEFPVNGVYEMTGNVDYILDWVENIGPVTATFRVCEDFFSYTGGLYSRDCRSGGYHAVTIIGYGTSGGVDYWLARNSWGKSWGEAGYFKIKRGADLCGFESIENLTVMIKMHKDLHCSAL</sequence>
<feature type="domain" description="Cathepsin propeptide inhibitor" evidence="9">
    <location>
        <begin position="33"/>
        <end position="92"/>
    </location>
</feature>
<dbReference type="InterPro" id="IPR013128">
    <property type="entry name" value="Peptidase_C1A"/>
</dbReference>
<keyword evidence="3" id="KW-0378">Hydrolase</keyword>